<evidence type="ECO:0000256" key="1">
    <source>
        <dbReference type="ARBA" id="ARBA00000085"/>
    </source>
</evidence>
<dbReference type="InterPro" id="IPR003661">
    <property type="entry name" value="HisK_dim/P_dom"/>
</dbReference>
<evidence type="ECO:0000256" key="19">
    <source>
        <dbReference type="SAM" id="Phobius"/>
    </source>
</evidence>
<keyword evidence="12" id="KW-0902">Two-component regulatory system</keyword>
<dbReference type="PROSITE" id="PS50894">
    <property type="entry name" value="HPT"/>
    <property type="match status" value="1"/>
</dbReference>
<gene>
    <name evidence="23" type="ORF">FLL46_25840</name>
</gene>
<feature type="modified residue" description="4-aspartylphosphate" evidence="17">
    <location>
        <position position="888"/>
    </location>
</feature>
<dbReference type="SUPFAM" id="SSF47226">
    <property type="entry name" value="Histidine-containing phosphotransfer domain, HPT domain"/>
    <property type="match status" value="1"/>
</dbReference>
<evidence type="ECO:0000259" key="21">
    <source>
        <dbReference type="PROSITE" id="PS50110"/>
    </source>
</evidence>
<dbReference type="SUPFAM" id="SSF52172">
    <property type="entry name" value="CheY-like"/>
    <property type="match status" value="2"/>
</dbReference>
<keyword evidence="24" id="KW-1185">Reference proteome</keyword>
<dbReference type="Gene3D" id="3.30.565.10">
    <property type="entry name" value="Histidine kinase-like ATPase, C-terminal domain"/>
    <property type="match status" value="1"/>
</dbReference>
<evidence type="ECO:0000256" key="18">
    <source>
        <dbReference type="SAM" id="Coils"/>
    </source>
</evidence>
<dbReference type="Gene3D" id="3.40.50.2300">
    <property type="match status" value="2"/>
</dbReference>
<evidence type="ECO:0000256" key="12">
    <source>
        <dbReference type="ARBA" id="ARBA00023012"/>
    </source>
</evidence>
<evidence type="ECO:0000256" key="17">
    <source>
        <dbReference type="PROSITE-ProRule" id="PRU00169"/>
    </source>
</evidence>
<keyword evidence="18" id="KW-0175">Coiled coil</keyword>
<dbReference type="InterPro" id="IPR036097">
    <property type="entry name" value="HisK_dim/P_sf"/>
</dbReference>
<dbReference type="CDD" id="cd00082">
    <property type="entry name" value="HisKA"/>
    <property type="match status" value="1"/>
</dbReference>
<dbReference type="PROSITE" id="PS50109">
    <property type="entry name" value="HIS_KIN"/>
    <property type="match status" value="1"/>
</dbReference>
<comment type="catalytic activity">
    <reaction evidence="1">
        <text>ATP + protein L-histidine = ADP + protein N-phospho-L-histidine.</text>
        <dbReference type="EC" id="2.7.13.3"/>
    </reaction>
</comment>
<evidence type="ECO:0000313" key="24">
    <source>
        <dbReference type="Proteomes" id="UP000315439"/>
    </source>
</evidence>
<dbReference type="InterPro" id="IPR005467">
    <property type="entry name" value="His_kinase_dom"/>
</dbReference>
<dbReference type="PANTHER" id="PTHR45339">
    <property type="entry name" value="HYBRID SIGNAL TRANSDUCTION HISTIDINE KINASE J"/>
    <property type="match status" value="1"/>
</dbReference>
<keyword evidence="4" id="KW-1003">Cell membrane</keyword>
<dbReference type="GO" id="GO:0000155">
    <property type="term" value="F:phosphorelay sensor kinase activity"/>
    <property type="evidence" value="ECO:0007669"/>
    <property type="project" value="InterPro"/>
</dbReference>
<comment type="caution">
    <text evidence="23">The sequence shown here is derived from an EMBL/GenBank/DDBJ whole genome shotgun (WGS) entry which is preliminary data.</text>
</comment>
<evidence type="ECO:0000313" key="23">
    <source>
        <dbReference type="EMBL" id="TQV81573.1"/>
    </source>
</evidence>
<feature type="modified residue" description="Phosphohistidine" evidence="16">
    <location>
        <position position="1033"/>
    </location>
</feature>
<dbReference type="EC" id="2.7.13.3" evidence="3"/>
<dbReference type="EMBL" id="VIKS01000016">
    <property type="protein sequence ID" value="TQV81573.1"/>
    <property type="molecule type" value="Genomic_DNA"/>
</dbReference>
<dbReference type="GO" id="GO:0005886">
    <property type="term" value="C:plasma membrane"/>
    <property type="evidence" value="ECO:0007669"/>
    <property type="project" value="UniProtKB-SubCell"/>
</dbReference>
<evidence type="ECO:0000259" key="22">
    <source>
        <dbReference type="PROSITE" id="PS50894"/>
    </source>
</evidence>
<dbReference type="PRINTS" id="PR00344">
    <property type="entry name" value="BCTRLSENSOR"/>
</dbReference>
<feature type="domain" description="Histidine kinase" evidence="20">
    <location>
        <begin position="449"/>
        <end position="670"/>
    </location>
</feature>
<dbReference type="Pfam" id="PF00072">
    <property type="entry name" value="Response_reg"/>
    <property type="match status" value="1"/>
</dbReference>
<evidence type="ECO:0000256" key="15">
    <source>
        <dbReference type="ARBA" id="ARBA00068150"/>
    </source>
</evidence>
<dbReference type="InterPro" id="IPR008207">
    <property type="entry name" value="Sig_transdc_His_kin_Hpt_dom"/>
</dbReference>
<dbReference type="InterPro" id="IPR036890">
    <property type="entry name" value="HATPase_C_sf"/>
</dbReference>
<keyword evidence="10" id="KW-0067">ATP-binding</keyword>
<evidence type="ECO:0000256" key="4">
    <source>
        <dbReference type="ARBA" id="ARBA00022475"/>
    </source>
</evidence>
<evidence type="ECO:0000256" key="6">
    <source>
        <dbReference type="ARBA" id="ARBA00022679"/>
    </source>
</evidence>
<keyword evidence="9" id="KW-0418">Kinase</keyword>
<dbReference type="GO" id="GO:0005524">
    <property type="term" value="F:ATP binding"/>
    <property type="evidence" value="ECO:0007669"/>
    <property type="project" value="UniProtKB-KW"/>
</dbReference>
<accession>A0A545TWH5</accession>
<evidence type="ECO:0000256" key="10">
    <source>
        <dbReference type="ARBA" id="ARBA00022840"/>
    </source>
</evidence>
<dbReference type="InterPro" id="IPR036641">
    <property type="entry name" value="HPT_dom_sf"/>
</dbReference>
<dbReference type="SMART" id="SM00387">
    <property type="entry name" value="HATPase_c"/>
    <property type="match status" value="1"/>
</dbReference>
<keyword evidence="7 19" id="KW-0812">Transmembrane</keyword>
<evidence type="ECO:0000256" key="3">
    <source>
        <dbReference type="ARBA" id="ARBA00012438"/>
    </source>
</evidence>
<keyword evidence="5 17" id="KW-0597">Phosphoprotein</keyword>
<dbReference type="CDD" id="cd16922">
    <property type="entry name" value="HATPase_EvgS-ArcB-TorS-like"/>
    <property type="match status" value="1"/>
</dbReference>
<dbReference type="Pfam" id="PF02518">
    <property type="entry name" value="HATPase_c"/>
    <property type="match status" value="1"/>
</dbReference>
<feature type="domain" description="Response regulatory" evidence="21">
    <location>
        <begin position="690"/>
        <end position="807"/>
    </location>
</feature>
<dbReference type="CDD" id="cd17546">
    <property type="entry name" value="REC_hyHK_CKI1_RcsC-like"/>
    <property type="match status" value="1"/>
</dbReference>
<feature type="coiled-coil region" evidence="18">
    <location>
        <begin position="223"/>
        <end position="313"/>
    </location>
</feature>
<sequence>MSYLKNISVVRVSKELSRRLYLSFSHKIIQFIFKSSCSLVKRGSLINKNAIILGLLLTCTFSSAQQNISPEEFKTAFIFHLLEKIEWKNQSKIRQYKIGIVGDYPELLSQLKATARHKRIGNKTISVTSTFNIQEMPSFHLLFIPVDTKFKLDRISSVTARSNTLLVTEDTADKKNTMINLLQGEDGTYSFEVNKANITFEYLKLNRDILLLGGTEMDVAELFKESSAQLATLKEELKLQQDTLETSKQQLAQSQKQYEEALKESERIRIQMKKQAKLLEEKTRLIEAKNISIREKEGELLAIQNELRQASDLLKSNEAILGEKLNTIASKEKEVSSLTDRINTNLSILSQQRNSIEKQKLQLKEQQKNLVEQVSQIEKQRWWLATSAIVLVIFVLLLMMIVYFNKERKKANLQLVDKNLALNKIQKELLIARDQAQAANEAKSSFLANMSHEIRTPMNAVIGMLHLTKQTNLNNRQENYINKIDNAANTLLEIINDILDFSKVEAGELKMESIEFSLSNVLDDLSNLIGLKIQQKGLEFIYEIDSKIPDTLVGDPLRLSQILINLTNNAMKFTEAGEVKVKIDAKKRSDNKIELFFEIIDTGIGMTKEVSSRLFRPFSQADSSTTRKFGGTGLGLAICKKLIEQMSGSINVDSHPNAGSNFSFNATFGFKTENSLLDRLDDSLGLSNKRILIVADNLSCQTAIRAILNSFGCQISVAGSIESCLGILKSAQKIEQYFDNILVDHQIALAHTSELRKIKSDTRSKLTLLLSGVSENEEILMQEISPDMTIRKPITPSSMLDTLVQLFDDTQQHIPSRRFSRFIEQDKIKPLNTSLENCKVLIVEDNEINQEVAKEILSQAFIDIDVASNGLEAVQKVSEKHFDCVLMDIQMPVMDGYQAARAIRESHSFSDLPIIAMTANAMGGDKEKCLSAGMNDYVSKPIRIKEFFETLNKWVISAKTGEKLRAIVDSTKTIESKIKIHGVDFESGVDLMGDADIFIDLLIQYKSQQSEFISKAKALLDKRDFDQLAKSSHDLKGVSANLFINQVSEIAAQLNNACTEHNFEEAHLQLGRLSQTLPPLLSQIQEYSEYSVNTHAS</sequence>
<dbReference type="Pfam" id="PF01627">
    <property type="entry name" value="Hpt"/>
    <property type="match status" value="1"/>
</dbReference>
<dbReference type="InterPro" id="IPR003594">
    <property type="entry name" value="HATPase_dom"/>
</dbReference>
<evidence type="ECO:0000256" key="13">
    <source>
        <dbReference type="ARBA" id="ARBA00023136"/>
    </source>
</evidence>
<evidence type="ECO:0000256" key="14">
    <source>
        <dbReference type="ARBA" id="ARBA00064003"/>
    </source>
</evidence>
<evidence type="ECO:0000259" key="20">
    <source>
        <dbReference type="PROSITE" id="PS50109"/>
    </source>
</evidence>
<dbReference type="PROSITE" id="PS50110">
    <property type="entry name" value="RESPONSE_REGULATORY"/>
    <property type="match status" value="2"/>
</dbReference>
<dbReference type="OrthoDB" id="9797243at2"/>
<feature type="coiled-coil region" evidence="18">
    <location>
        <begin position="408"/>
        <end position="442"/>
    </location>
</feature>
<reference evidence="23 24" key="1">
    <citation type="submission" date="2019-07" db="EMBL/GenBank/DDBJ databases">
        <title>Draft genome for Aliikangiella sp. M105.</title>
        <authorList>
            <person name="Wang G."/>
        </authorList>
    </citation>
    <scope>NUCLEOTIDE SEQUENCE [LARGE SCALE GENOMIC DNA]</scope>
    <source>
        <strain evidence="23 24">M105</strain>
    </source>
</reference>
<evidence type="ECO:0000256" key="5">
    <source>
        <dbReference type="ARBA" id="ARBA00022553"/>
    </source>
</evidence>
<dbReference type="Pfam" id="PF13689">
    <property type="entry name" value="DUF4154"/>
    <property type="match status" value="1"/>
</dbReference>
<dbReference type="SMART" id="SM00448">
    <property type="entry name" value="REC"/>
    <property type="match status" value="2"/>
</dbReference>
<dbReference type="FunFam" id="3.30.565.10:FF:000010">
    <property type="entry name" value="Sensor histidine kinase RcsC"/>
    <property type="match status" value="1"/>
</dbReference>
<evidence type="ECO:0000256" key="11">
    <source>
        <dbReference type="ARBA" id="ARBA00022989"/>
    </source>
</evidence>
<dbReference type="Pfam" id="PF00512">
    <property type="entry name" value="HisKA"/>
    <property type="match status" value="1"/>
</dbReference>
<protein>
    <recommendedName>
        <fullName evidence="15">Sensory/regulatory protein RpfC</fullName>
        <ecNumber evidence="3">2.7.13.3</ecNumber>
    </recommendedName>
</protein>
<dbReference type="InterPro" id="IPR004358">
    <property type="entry name" value="Sig_transdc_His_kin-like_C"/>
</dbReference>
<dbReference type="InterPro" id="IPR011006">
    <property type="entry name" value="CheY-like_superfamily"/>
</dbReference>
<dbReference type="InterPro" id="IPR025293">
    <property type="entry name" value="YfiR/HmsC-like"/>
</dbReference>
<comment type="subcellular location">
    <subcellularLocation>
        <location evidence="2">Cell membrane</location>
        <topology evidence="2">Multi-pass membrane protein</topology>
    </subcellularLocation>
</comment>
<evidence type="ECO:0000256" key="2">
    <source>
        <dbReference type="ARBA" id="ARBA00004651"/>
    </source>
</evidence>
<dbReference type="Proteomes" id="UP000315439">
    <property type="component" value="Unassembled WGS sequence"/>
</dbReference>
<keyword evidence="13 19" id="KW-0472">Membrane</keyword>
<dbReference type="SUPFAM" id="SSF55874">
    <property type="entry name" value="ATPase domain of HSP90 chaperone/DNA topoisomerase II/histidine kinase"/>
    <property type="match status" value="1"/>
</dbReference>
<evidence type="ECO:0000256" key="16">
    <source>
        <dbReference type="PROSITE-ProRule" id="PRU00110"/>
    </source>
</evidence>
<feature type="domain" description="HPt" evidence="22">
    <location>
        <begin position="994"/>
        <end position="1094"/>
    </location>
</feature>
<dbReference type="Gene3D" id="1.10.287.130">
    <property type="match status" value="1"/>
</dbReference>
<feature type="transmembrane region" description="Helical" evidence="19">
    <location>
        <begin position="382"/>
        <end position="404"/>
    </location>
</feature>
<organism evidence="23 24">
    <name type="scientific">Aliikangiella coralliicola</name>
    <dbReference type="NCBI Taxonomy" id="2592383"/>
    <lineage>
        <taxon>Bacteria</taxon>
        <taxon>Pseudomonadati</taxon>
        <taxon>Pseudomonadota</taxon>
        <taxon>Gammaproteobacteria</taxon>
        <taxon>Oceanospirillales</taxon>
        <taxon>Pleioneaceae</taxon>
        <taxon>Aliikangiella</taxon>
    </lineage>
</organism>
<dbReference type="SUPFAM" id="SSF47384">
    <property type="entry name" value="Homodimeric domain of signal transducing histidine kinase"/>
    <property type="match status" value="1"/>
</dbReference>
<dbReference type="InterPro" id="IPR001789">
    <property type="entry name" value="Sig_transdc_resp-reg_receiver"/>
</dbReference>
<keyword evidence="6" id="KW-0808">Transferase</keyword>
<dbReference type="Gene3D" id="1.20.120.160">
    <property type="entry name" value="HPT domain"/>
    <property type="match status" value="1"/>
</dbReference>
<feature type="modified residue" description="4-aspartylphosphate" evidence="17">
    <location>
        <position position="744"/>
    </location>
</feature>
<dbReference type="AlphaFoldDB" id="A0A545TWH5"/>
<keyword evidence="8" id="KW-0547">Nucleotide-binding</keyword>
<feature type="domain" description="Response regulatory" evidence="21">
    <location>
        <begin position="839"/>
        <end position="955"/>
    </location>
</feature>
<proteinExistence type="predicted"/>
<dbReference type="FunFam" id="1.10.287.130:FF:000002">
    <property type="entry name" value="Two-component osmosensing histidine kinase"/>
    <property type="match status" value="1"/>
</dbReference>
<name>A0A545TWH5_9GAMM</name>
<dbReference type="SMART" id="SM00388">
    <property type="entry name" value="HisKA"/>
    <property type="match status" value="1"/>
</dbReference>
<evidence type="ECO:0000256" key="7">
    <source>
        <dbReference type="ARBA" id="ARBA00022692"/>
    </source>
</evidence>
<comment type="subunit">
    <text evidence="14">At low DSF concentrations, interacts with RpfF.</text>
</comment>
<evidence type="ECO:0000256" key="8">
    <source>
        <dbReference type="ARBA" id="ARBA00022741"/>
    </source>
</evidence>
<feature type="coiled-coil region" evidence="18">
    <location>
        <begin position="346"/>
        <end position="380"/>
    </location>
</feature>
<dbReference type="PANTHER" id="PTHR45339:SF1">
    <property type="entry name" value="HYBRID SIGNAL TRANSDUCTION HISTIDINE KINASE J"/>
    <property type="match status" value="1"/>
</dbReference>
<evidence type="ECO:0000256" key="9">
    <source>
        <dbReference type="ARBA" id="ARBA00022777"/>
    </source>
</evidence>
<keyword evidence="11 19" id="KW-1133">Transmembrane helix</keyword>